<keyword evidence="17" id="KW-1185">Reference proteome</keyword>
<protein>
    <recommendedName>
        <fullName evidence="18">Cytochrome P450</fullName>
    </recommendedName>
</protein>
<evidence type="ECO:0000256" key="6">
    <source>
        <dbReference type="ARBA" id="ARBA00022617"/>
    </source>
</evidence>
<dbReference type="SUPFAM" id="SSF48264">
    <property type="entry name" value="Cytochrome P450"/>
    <property type="match status" value="1"/>
</dbReference>
<comment type="cofactor">
    <cofactor evidence="1 14">
        <name>heme</name>
        <dbReference type="ChEBI" id="CHEBI:30413"/>
    </cofactor>
</comment>
<dbReference type="AlphaFoldDB" id="A0A8J9Y8C0"/>
<evidence type="ECO:0000256" key="4">
    <source>
        <dbReference type="ARBA" id="ARBA00004406"/>
    </source>
</evidence>
<dbReference type="InterPro" id="IPR001128">
    <property type="entry name" value="Cyt_P450"/>
</dbReference>
<dbReference type="InterPro" id="IPR036396">
    <property type="entry name" value="Cyt_P450_sf"/>
</dbReference>
<dbReference type="GO" id="GO:0020037">
    <property type="term" value="F:heme binding"/>
    <property type="evidence" value="ECO:0007669"/>
    <property type="project" value="InterPro"/>
</dbReference>
<evidence type="ECO:0008006" key="18">
    <source>
        <dbReference type="Google" id="ProtNLM"/>
    </source>
</evidence>
<dbReference type="OrthoDB" id="1372046at2759"/>
<dbReference type="InterPro" id="IPR002401">
    <property type="entry name" value="Cyt_P450_E_grp-I"/>
</dbReference>
<evidence type="ECO:0000256" key="14">
    <source>
        <dbReference type="PIRSR" id="PIRSR602401-1"/>
    </source>
</evidence>
<organism evidence="16 17">
    <name type="scientific">Brenthis ino</name>
    <name type="common">lesser marbled fritillary</name>
    <dbReference type="NCBI Taxonomy" id="405034"/>
    <lineage>
        <taxon>Eukaryota</taxon>
        <taxon>Metazoa</taxon>
        <taxon>Ecdysozoa</taxon>
        <taxon>Arthropoda</taxon>
        <taxon>Hexapoda</taxon>
        <taxon>Insecta</taxon>
        <taxon>Pterygota</taxon>
        <taxon>Neoptera</taxon>
        <taxon>Endopterygota</taxon>
        <taxon>Lepidoptera</taxon>
        <taxon>Glossata</taxon>
        <taxon>Ditrysia</taxon>
        <taxon>Papilionoidea</taxon>
        <taxon>Nymphalidae</taxon>
        <taxon>Heliconiinae</taxon>
        <taxon>Argynnini</taxon>
        <taxon>Brenthis</taxon>
    </lineage>
</organism>
<keyword evidence="11 14" id="KW-0408">Iron</keyword>
<comment type="subcellular location">
    <subcellularLocation>
        <location evidence="4">Endoplasmic reticulum membrane</location>
        <topology evidence="4">Peripheral membrane protein</topology>
    </subcellularLocation>
    <subcellularLocation>
        <location evidence="3">Microsome membrane</location>
        <topology evidence="3">Peripheral membrane protein</topology>
    </subcellularLocation>
</comment>
<dbReference type="EMBL" id="OV170222">
    <property type="protein sequence ID" value="CAH0721154.1"/>
    <property type="molecule type" value="Genomic_DNA"/>
</dbReference>
<proteinExistence type="inferred from homology"/>
<dbReference type="GO" id="GO:0016705">
    <property type="term" value="F:oxidoreductase activity, acting on paired donors, with incorporation or reduction of molecular oxygen"/>
    <property type="evidence" value="ECO:0007669"/>
    <property type="project" value="InterPro"/>
</dbReference>
<evidence type="ECO:0000256" key="10">
    <source>
        <dbReference type="ARBA" id="ARBA00023002"/>
    </source>
</evidence>
<dbReference type="InterPro" id="IPR017972">
    <property type="entry name" value="Cyt_P450_CS"/>
</dbReference>
<feature type="binding site" description="axial binding residue" evidence="14">
    <location>
        <position position="424"/>
    </location>
    <ligand>
        <name>heme</name>
        <dbReference type="ChEBI" id="CHEBI:30413"/>
    </ligand>
    <ligandPart>
        <name>Fe</name>
        <dbReference type="ChEBI" id="CHEBI:18248"/>
    </ligandPart>
</feature>
<keyword evidence="7 14" id="KW-0479">Metal-binding</keyword>
<evidence type="ECO:0000256" key="8">
    <source>
        <dbReference type="ARBA" id="ARBA00022824"/>
    </source>
</evidence>
<dbReference type="GO" id="GO:0005506">
    <property type="term" value="F:iron ion binding"/>
    <property type="evidence" value="ECO:0007669"/>
    <property type="project" value="InterPro"/>
</dbReference>
<dbReference type="GO" id="GO:0005789">
    <property type="term" value="C:endoplasmic reticulum membrane"/>
    <property type="evidence" value="ECO:0007669"/>
    <property type="project" value="UniProtKB-SubCell"/>
</dbReference>
<dbReference type="Gene3D" id="1.10.630.10">
    <property type="entry name" value="Cytochrome P450"/>
    <property type="match status" value="1"/>
</dbReference>
<keyword evidence="12 15" id="KW-0503">Monooxygenase</keyword>
<dbReference type="PANTHER" id="PTHR24291:SF189">
    <property type="entry name" value="CYTOCHROME P450 4C3-RELATED"/>
    <property type="match status" value="1"/>
</dbReference>
<dbReference type="PANTHER" id="PTHR24291">
    <property type="entry name" value="CYTOCHROME P450 FAMILY 4"/>
    <property type="match status" value="1"/>
</dbReference>
<evidence type="ECO:0000256" key="11">
    <source>
        <dbReference type="ARBA" id="ARBA00023004"/>
    </source>
</evidence>
<dbReference type="GO" id="GO:0004497">
    <property type="term" value="F:monooxygenase activity"/>
    <property type="evidence" value="ECO:0007669"/>
    <property type="project" value="UniProtKB-KW"/>
</dbReference>
<sequence length="479" mass="55591">MVVLPVLFLGLRKDPDEPPIFPGGWPVLGHAHFFFGNTLNFWKVIKTLSEKSMEMGHATHFFMGPVKFYVLTDPDDINKVSNVCFQKDNFSYKFTKDLLGDGLLFSHVPTWKKHRKLINPAFNQQILDNFMGIFNSQSKLLVTRLKVEVDKGPFDHSTYVRQNFMETICLTAIDNAVSEEDAIKYVQSFEAYLNLNISRFIKFWLHSDFIFKFSNIKKQLDENSKFLTEMSDSVLKKKRALRNNGIQKINNETVPKIKVFMDLMMDLDGEVLTDQEIKDEINTIIMAGHDTSANVTIFALLLIGSYPEVQERIYKELQEVLGDKDDVEKQDLSRLVYLEAVLKETMRYYVMAPFVGRFIDREVKLRNCTLKPGYNCLFMMYGIHRNPLWGPDVNEFKPERWLDPATMPKNPNMFVGFSTGKRNCIGKTYAMMSIKVLLSHLLRRYKLHGDHTKMVLKLDVLLKPVTGHLITLEDRLRKK</sequence>
<evidence type="ECO:0000256" key="3">
    <source>
        <dbReference type="ARBA" id="ARBA00004174"/>
    </source>
</evidence>
<evidence type="ECO:0000256" key="15">
    <source>
        <dbReference type="RuleBase" id="RU000461"/>
    </source>
</evidence>
<evidence type="ECO:0000256" key="5">
    <source>
        <dbReference type="ARBA" id="ARBA00010617"/>
    </source>
</evidence>
<accession>A0A8J9Y8C0</accession>
<evidence type="ECO:0000256" key="9">
    <source>
        <dbReference type="ARBA" id="ARBA00022848"/>
    </source>
</evidence>
<evidence type="ECO:0000256" key="2">
    <source>
        <dbReference type="ARBA" id="ARBA00003690"/>
    </source>
</evidence>
<reference evidence="16" key="1">
    <citation type="submission" date="2021-12" db="EMBL/GenBank/DDBJ databases">
        <authorList>
            <person name="Martin H S."/>
        </authorList>
    </citation>
    <scope>NUCLEOTIDE SEQUENCE</scope>
</reference>
<keyword evidence="6 14" id="KW-0349">Heme</keyword>
<comment type="function">
    <text evidence="2">May be involved in the metabolism of insect hormones and in the breakdown of synthetic insecticides.</text>
</comment>
<dbReference type="PROSITE" id="PS00086">
    <property type="entry name" value="CYTOCHROME_P450"/>
    <property type="match status" value="1"/>
</dbReference>
<evidence type="ECO:0000256" key="1">
    <source>
        <dbReference type="ARBA" id="ARBA00001971"/>
    </source>
</evidence>
<keyword evidence="10 15" id="KW-0560">Oxidoreductase</keyword>
<keyword evidence="9" id="KW-0492">Microsome</keyword>
<evidence type="ECO:0000256" key="7">
    <source>
        <dbReference type="ARBA" id="ARBA00022723"/>
    </source>
</evidence>
<evidence type="ECO:0000256" key="13">
    <source>
        <dbReference type="ARBA" id="ARBA00023136"/>
    </source>
</evidence>
<evidence type="ECO:0000313" key="16">
    <source>
        <dbReference type="EMBL" id="CAH0721154.1"/>
    </source>
</evidence>
<comment type="similarity">
    <text evidence="5 15">Belongs to the cytochrome P450 family.</text>
</comment>
<evidence type="ECO:0000313" key="17">
    <source>
        <dbReference type="Proteomes" id="UP000838878"/>
    </source>
</evidence>
<gene>
    <name evidence="16" type="ORF">BINO364_LOCUS7291</name>
</gene>
<name>A0A8J9Y8C0_9NEOP</name>
<dbReference type="Pfam" id="PF00067">
    <property type="entry name" value="p450"/>
    <property type="match status" value="1"/>
</dbReference>
<keyword evidence="8" id="KW-0256">Endoplasmic reticulum</keyword>
<evidence type="ECO:0000256" key="12">
    <source>
        <dbReference type="ARBA" id="ARBA00023033"/>
    </source>
</evidence>
<dbReference type="InterPro" id="IPR050196">
    <property type="entry name" value="Cytochrome_P450_Monoox"/>
</dbReference>
<feature type="non-terminal residue" evidence="16">
    <location>
        <position position="479"/>
    </location>
</feature>
<dbReference type="PRINTS" id="PR00463">
    <property type="entry name" value="EP450I"/>
</dbReference>
<dbReference type="PRINTS" id="PR00385">
    <property type="entry name" value="P450"/>
</dbReference>
<dbReference type="Proteomes" id="UP000838878">
    <property type="component" value="Chromosome 2"/>
</dbReference>
<keyword evidence="13" id="KW-0472">Membrane</keyword>